<sequence length="661" mass="76972">MPPPRKRRKAVGHEGEENIPVKDAVRAVKGGRRSAGKLSAFVELPLDILLEIIGLLNTLDLLRLARLSKDFRKVLMSKSTICAWKSARSNLEAFPGPYPGMSEPAWVNLAFMPECHYCTKIVRCPDLSLKTRLCPSCAKAQLVGQDELIDDSSDSEDEIIPIIFKLIPTHFTTYQGQRRRHLDHFALRSEYYAIQTEISTASDDELVQLELERRKFMVEHRKHVIICTEWHDQRVRDRLDEIDELKKNRKLAIYDKLKELGYEKDLESVRYPDCFAEHPLVKKNSPLTDRAWANIKSEMVRWAESMRAKRLAREREALINTRKSVAVTVLRRYKNESTNYPLKHFFPTIADFCTFPPVREVLELPSGVIVNAQSFSAVLPQIPNLFRRWRRHHRAQEDNGDRYKLAPLFYPQTLSHACTSLGYKRGSVTDESSNLVHERCRWRTPWNTTWLAKNEKFKAIVETVIRMVELDPSTATVQDMDDADAQFDCLLCENDPITRYSEVFILYNWREYARHIFERHFWDSGRFSRHVEIFLSGDDIPFTYYDIRPMGRTVWNCVHCHDLPIERLGGYRGTEPWKVIDHIMIAHDIREPKLDQDYYVVYGTPAFAREGQMETMHVALGDWTANDYLYDMLDSYRGIWGEFDSSSDMESDSEVDTDSDG</sequence>
<dbReference type="PROSITE" id="PS50181">
    <property type="entry name" value="FBOX"/>
    <property type="match status" value="1"/>
</dbReference>
<organism evidence="2 3">
    <name type="scientific">Armillaria gallica</name>
    <name type="common">Bulbous honey fungus</name>
    <name type="synonym">Armillaria bulbosa</name>
    <dbReference type="NCBI Taxonomy" id="47427"/>
    <lineage>
        <taxon>Eukaryota</taxon>
        <taxon>Fungi</taxon>
        <taxon>Dikarya</taxon>
        <taxon>Basidiomycota</taxon>
        <taxon>Agaricomycotina</taxon>
        <taxon>Agaricomycetes</taxon>
        <taxon>Agaricomycetidae</taxon>
        <taxon>Agaricales</taxon>
        <taxon>Marasmiineae</taxon>
        <taxon>Physalacriaceae</taxon>
        <taxon>Armillaria</taxon>
    </lineage>
</organism>
<proteinExistence type="predicted"/>
<dbReference type="InterPro" id="IPR036047">
    <property type="entry name" value="F-box-like_dom_sf"/>
</dbReference>
<dbReference type="OMA" id="WAPARAN"/>
<dbReference type="InterPro" id="IPR001810">
    <property type="entry name" value="F-box_dom"/>
</dbReference>
<feature type="domain" description="F-box" evidence="1">
    <location>
        <begin position="38"/>
        <end position="87"/>
    </location>
</feature>
<dbReference type="OrthoDB" id="2322499at2759"/>
<protein>
    <recommendedName>
        <fullName evidence="1">F-box domain-containing protein</fullName>
    </recommendedName>
</protein>
<dbReference type="SUPFAM" id="SSF81383">
    <property type="entry name" value="F-box domain"/>
    <property type="match status" value="1"/>
</dbReference>
<dbReference type="AlphaFoldDB" id="A0A2H3DAL6"/>
<keyword evidence="3" id="KW-1185">Reference proteome</keyword>
<gene>
    <name evidence="2" type="ORF">ARMGADRAFT_1033853</name>
</gene>
<evidence type="ECO:0000313" key="2">
    <source>
        <dbReference type="EMBL" id="PBK88472.1"/>
    </source>
</evidence>
<reference evidence="3" key="1">
    <citation type="journal article" date="2017" name="Nat. Ecol. Evol.">
        <title>Genome expansion and lineage-specific genetic innovations in the forest pathogenic fungi Armillaria.</title>
        <authorList>
            <person name="Sipos G."/>
            <person name="Prasanna A.N."/>
            <person name="Walter M.C."/>
            <person name="O'Connor E."/>
            <person name="Balint B."/>
            <person name="Krizsan K."/>
            <person name="Kiss B."/>
            <person name="Hess J."/>
            <person name="Varga T."/>
            <person name="Slot J."/>
            <person name="Riley R."/>
            <person name="Boka B."/>
            <person name="Rigling D."/>
            <person name="Barry K."/>
            <person name="Lee J."/>
            <person name="Mihaltcheva S."/>
            <person name="LaButti K."/>
            <person name="Lipzen A."/>
            <person name="Waldron R."/>
            <person name="Moloney N.M."/>
            <person name="Sperisen C."/>
            <person name="Kredics L."/>
            <person name="Vagvoelgyi C."/>
            <person name="Patrignani A."/>
            <person name="Fitzpatrick D."/>
            <person name="Nagy I."/>
            <person name="Doyle S."/>
            <person name="Anderson J.B."/>
            <person name="Grigoriev I.V."/>
            <person name="Gueldener U."/>
            <person name="Muensterkoetter M."/>
            <person name="Nagy L.G."/>
        </authorList>
    </citation>
    <scope>NUCLEOTIDE SEQUENCE [LARGE SCALE GENOMIC DNA]</scope>
    <source>
        <strain evidence="3">Ar21-2</strain>
    </source>
</reference>
<evidence type="ECO:0000259" key="1">
    <source>
        <dbReference type="PROSITE" id="PS50181"/>
    </source>
</evidence>
<dbReference type="Pfam" id="PF00646">
    <property type="entry name" value="F-box"/>
    <property type="match status" value="1"/>
</dbReference>
<dbReference type="EMBL" id="KZ293672">
    <property type="protein sequence ID" value="PBK88472.1"/>
    <property type="molecule type" value="Genomic_DNA"/>
</dbReference>
<dbReference type="STRING" id="47427.A0A2H3DAL6"/>
<name>A0A2H3DAL6_ARMGA</name>
<evidence type="ECO:0000313" key="3">
    <source>
        <dbReference type="Proteomes" id="UP000217790"/>
    </source>
</evidence>
<dbReference type="InParanoid" id="A0A2H3DAL6"/>
<accession>A0A2H3DAL6</accession>
<dbReference type="Proteomes" id="UP000217790">
    <property type="component" value="Unassembled WGS sequence"/>
</dbReference>